<dbReference type="Gene3D" id="3.40.50.12580">
    <property type="match status" value="1"/>
</dbReference>
<sequence length="565" mass="61262">MPTPSLPTALTPRWRTVRTERTVLAVVHNITAATRLFDVIALYATDHRIQTVFTCPGSSAFTAGTEEYLRSRGVTVLPWAEAVRLPFDWAIAASWGGDLHELSAPLTVIPHGMGYNKFLETGNRKPETGNRKPETGNRKPETGNRKPVFGLSSPWLLHNGVPVARHVVLSHDEQLDRLRQSCPEAVERAVVAGDPCLDRLQSALALRENHRQTFGARPAQRLIFLSSTWGEKSLFGRSPELPRKLAERLPLDSYRLVLALHPNIGQGHSRWQLEMWLADCRNAGVHVLPAEDAWLSALVAADLTIGDHGSVTFYSACLGTPILLAEAPEDTVDPDSPIARLLRAAPHFTMDADPLPQLEQTIAEHDPPRYTEITDLATSLPGKSADTLRALLYQGMDLPQPPRPATFLALPRPSLPAVTPSALSVRVTVESTATTLSGVLSRYPTATPPRADDAHLVVYADEPGAGSLELADVVIGNARTDPVHWAGTTLRALPGCRWVATPATASSWLAVSASGLVVELLADDVPDGFVSLLAAWDAEPPPELRVELAGQVHTAKIRTIRPADS</sequence>
<comment type="caution">
    <text evidence="2">The sequence shown here is derived from an EMBL/GenBank/DDBJ whole genome shotgun (WGS) entry which is preliminary data.</text>
</comment>
<proteinExistence type="predicted"/>
<feature type="compositionally biased region" description="Basic and acidic residues" evidence="1">
    <location>
        <begin position="122"/>
        <end position="144"/>
    </location>
</feature>
<evidence type="ECO:0000313" key="2">
    <source>
        <dbReference type="EMBL" id="MFD2461202.1"/>
    </source>
</evidence>
<organism evidence="2 3">
    <name type="scientific">Amycolatopsis samaneae</name>
    <dbReference type="NCBI Taxonomy" id="664691"/>
    <lineage>
        <taxon>Bacteria</taxon>
        <taxon>Bacillati</taxon>
        <taxon>Actinomycetota</taxon>
        <taxon>Actinomycetes</taxon>
        <taxon>Pseudonocardiales</taxon>
        <taxon>Pseudonocardiaceae</taxon>
        <taxon>Amycolatopsis</taxon>
    </lineage>
</organism>
<gene>
    <name evidence="2" type="ORF">ACFSYJ_21540</name>
</gene>
<dbReference type="InterPro" id="IPR043148">
    <property type="entry name" value="TagF_C"/>
</dbReference>
<reference evidence="3" key="1">
    <citation type="journal article" date="2019" name="Int. J. Syst. Evol. Microbiol.">
        <title>The Global Catalogue of Microorganisms (GCM) 10K type strain sequencing project: providing services to taxonomists for standard genome sequencing and annotation.</title>
        <authorList>
            <consortium name="The Broad Institute Genomics Platform"/>
            <consortium name="The Broad Institute Genome Sequencing Center for Infectious Disease"/>
            <person name="Wu L."/>
            <person name="Ma J."/>
        </authorList>
    </citation>
    <scope>NUCLEOTIDE SEQUENCE [LARGE SCALE GENOMIC DNA]</scope>
    <source>
        <strain evidence="3">CGMCC 4.7643</strain>
    </source>
</reference>
<dbReference type="EMBL" id="JBHUKU010000011">
    <property type="protein sequence ID" value="MFD2461202.1"/>
    <property type="molecule type" value="Genomic_DNA"/>
</dbReference>
<evidence type="ECO:0000313" key="3">
    <source>
        <dbReference type="Proteomes" id="UP001597419"/>
    </source>
</evidence>
<dbReference type="RefSeq" id="WP_345405430.1">
    <property type="nucleotide sequence ID" value="NZ_BAABHG010000018.1"/>
</dbReference>
<accession>A0ABW5GK10</accession>
<name>A0ABW5GK10_9PSEU</name>
<evidence type="ECO:0000256" key="1">
    <source>
        <dbReference type="SAM" id="MobiDB-lite"/>
    </source>
</evidence>
<dbReference type="SUPFAM" id="SSF53756">
    <property type="entry name" value="UDP-Glycosyltransferase/glycogen phosphorylase"/>
    <property type="match status" value="1"/>
</dbReference>
<feature type="region of interest" description="Disordered" evidence="1">
    <location>
        <begin position="119"/>
        <end position="146"/>
    </location>
</feature>
<keyword evidence="3" id="KW-1185">Reference proteome</keyword>
<protein>
    <recommendedName>
        <fullName evidence="4">CDP-Glycerol:Poly(Glycerophosphate) glycerophosphotransferase</fullName>
    </recommendedName>
</protein>
<dbReference type="Proteomes" id="UP001597419">
    <property type="component" value="Unassembled WGS sequence"/>
</dbReference>
<evidence type="ECO:0008006" key="4">
    <source>
        <dbReference type="Google" id="ProtNLM"/>
    </source>
</evidence>